<keyword evidence="3" id="KW-1185">Reference proteome</keyword>
<name>A0AAX0WQZ9_9GAMM</name>
<organism evidence="2 3">
    <name type="scientific">Legionella anisa</name>
    <dbReference type="NCBI Taxonomy" id="28082"/>
    <lineage>
        <taxon>Bacteria</taxon>
        <taxon>Pseudomonadati</taxon>
        <taxon>Pseudomonadota</taxon>
        <taxon>Gammaproteobacteria</taxon>
        <taxon>Legionellales</taxon>
        <taxon>Legionellaceae</taxon>
        <taxon>Legionella</taxon>
    </lineage>
</organism>
<evidence type="ECO:0000313" key="3">
    <source>
        <dbReference type="Proteomes" id="UP000192511"/>
    </source>
</evidence>
<dbReference type="PANTHER" id="PTHR34614">
    <property type="match status" value="1"/>
</dbReference>
<dbReference type="AlphaFoldDB" id="A0AAX0WQZ9"/>
<protein>
    <submittedName>
        <fullName evidence="2">DUF4277 domain-containing protein</fullName>
    </submittedName>
</protein>
<sequence length="119" mass="13184">MFHQESVSSQQLGSLGLIAATIRELGLIERIDARLELDLKKGGIVSYGCRVGAMILNGLGFMNSRLYMTPHYFQDKPVAQLLGAEVEPEQLNDDCLGRCLDKIAEYGVSFRQGCVTEFK</sequence>
<comment type="caution">
    <text evidence="2">The sequence shown here is derived from an EMBL/GenBank/DDBJ whole genome shotgun (WGS) entry which is preliminary data.</text>
</comment>
<feature type="domain" description="DUF4277" evidence="1">
    <location>
        <begin position="8"/>
        <end position="109"/>
    </location>
</feature>
<dbReference type="Proteomes" id="UP000192511">
    <property type="component" value="Unassembled WGS sequence"/>
</dbReference>
<evidence type="ECO:0000313" key="2">
    <source>
        <dbReference type="EMBL" id="PNL61103.1"/>
    </source>
</evidence>
<dbReference type="EMBL" id="NBTX02000004">
    <property type="protein sequence ID" value="PNL61103.1"/>
    <property type="molecule type" value="Genomic_DNA"/>
</dbReference>
<dbReference type="InterPro" id="IPR025457">
    <property type="entry name" value="DUF4277"/>
</dbReference>
<evidence type="ECO:0000259" key="1">
    <source>
        <dbReference type="Pfam" id="PF14104"/>
    </source>
</evidence>
<accession>A0AAX0WQZ9</accession>
<reference evidence="2" key="1">
    <citation type="submission" date="2017-12" db="EMBL/GenBank/DDBJ databases">
        <title>FDA dAtabase for Regulatory Grade micrObial Sequences (FDA-ARGOS): Supporting development and validation of Infectious Disease Dx tests.</title>
        <authorList>
            <person name="Kerrigan L."/>
            <person name="Tallon L.J."/>
            <person name="Sadzewicz L."/>
            <person name="Sengamalay N."/>
            <person name="Ott S."/>
            <person name="Godinez A."/>
            <person name="Nagaraj S."/>
            <person name="Vavikolanu K."/>
            <person name="Vyas G."/>
            <person name="Nadendla S."/>
            <person name="Aluvathingal J."/>
            <person name="Sichtig H."/>
        </authorList>
    </citation>
    <scope>NUCLEOTIDE SEQUENCE [LARGE SCALE GENOMIC DNA]</scope>
    <source>
        <strain evidence="2">FDAARGOS_200</strain>
    </source>
</reference>
<dbReference type="Pfam" id="PF14104">
    <property type="entry name" value="DUF4277"/>
    <property type="match status" value="1"/>
</dbReference>
<dbReference type="PANTHER" id="PTHR34614:SF2">
    <property type="entry name" value="TRANSPOSASE IS4-LIKE DOMAIN-CONTAINING PROTEIN"/>
    <property type="match status" value="1"/>
</dbReference>
<gene>
    <name evidence="2" type="ORF">A6J39_007685</name>
</gene>
<proteinExistence type="predicted"/>
<dbReference type="RefSeq" id="WP_019233920.1">
    <property type="nucleotide sequence ID" value="NZ_CAXYJI010000043.1"/>
</dbReference>
<dbReference type="GeneID" id="98066556"/>